<dbReference type="GO" id="GO:0043235">
    <property type="term" value="C:receptor complex"/>
    <property type="evidence" value="ECO:0007669"/>
    <property type="project" value="TreeGrafter"/>
</dbReference>
<evidence type="ECO:0000256" key="2">
    <source>
        <dbReference type="ARBA" id="ARBA00022741"/>
    </source>
</evidence>
<dbReference type="PROSITE" id="PS00109">
    <property type="entry name" value="PROTEIN_KINASE_TYR"/>
    <property type="match status" value="1"/>
</dbReference>
<dbReference type="SMART" id="SM00219">
    <property type="entry name" value="TyrKc"/>
    <property type="match status" value="1"/>
</dbReference>
<dbReference type="GO" id="GO:0005524">
    <property type="term" value="F:ATP binding"/>
    <property type="evidence" value="ECO:0007669"/>
    <property type="project" value="UniProtKB-KW"/>
</dbReference>
<dbReference type="CDD" id="cd00192">
    <property type="entry name" value="PTKc"/>
    <property type="match status" value="1"/>
</dbReference>
<protein>
    <submittedName>
        <fullName evidence="10">Protein kinase domain-containing protein</fullName>
    </submittedName>
</protein>
<keyword evidence="2" id="KW-0547">Nucleotide-binding</keyword>
<evidence type="ECO:0000256" key="1">
    <source>
        <dbReference type="ARBA" id="ARBA00022679"/>
    </source>
</evidence>
<reference evidence="10" key="1">
    <citation type="submission" date="2016-11" db="UniProtKB">
        <authorList>
            <consortium name="WormBaseParasite"/>
        </authorList>
    </citation>
    <scope>IDENTIFICATION</scope>
</reference>
<dbReference type="InterPro" id="IPR000719">
    <property type="entry name" value="Prot_kinase_dom"/>
</dbReference>
<dbReference type="InterPro" id="IPR001245">
    <property type="entry name" value="Ser-Thr/Tyr_kinase_cat_dom"/>
</dbReference>
<name>A0A1I7Z8M5_9BILA</name>
<keyword evidence="6" id="KW-1133">Transmembrane helix</keyword>
<dbReference type="InterPro" id="IPR011009">
    <property type="entry name" value="Kinase-like_dom_sf"/>
</dbReference>
<evidence type="ECO:0000313" key="9">
    <source>
        <dbReference type="Proteomes" id="UP000095287"/>
    </source>
</evidence>
<keyword evidence="5" id="KW-0829">Tyrosine-protein kinase</keyword>
<dbReference type="Gene3D" id="1.10.510.10">
    <property type="entry name" value="Transferase(Phosphotransferase) domain 1"/>
    <property type="match status" value="1"/>
</dbReference>
<dbReference type="PANTHER" id="PTHR24416:SF624">
    <property type="entry name" value="TYROSINE-PROTEIN KINASE F09A5.2-RELATED"/>
    <property type="match status" value="1"/>
</dbReference>
<dbReference type="Gene3D" id="3.30.200.20">
    <property type="entry name" value="Phosphorylase Kinase, domain 1"/>
    <property type="match status" value="1"/>
</dbReference>
<dbReference type="InterPro" id="IPR008266">
    <property type="entry name" value="Tyr_kinase_AS"/>
</dbReference>
<feature type="signal peptide" evidence="7">
    <location>
        <begin position="1"/>
        <end position="17"/>
    </location>
</feature>
<keyword evidence="6" id="KW-0812">Transmembrane</keyword>
<evidence type="ECO:0000256" key="7">
    <source>
        <dbReference type="SAM" id="SignalP"/>
    </source>
</evidence>
<dbReference type="PRINTS" id="PR00109">
    <property type="entry name" value="TYRKINASE"/>
</dbReference>
<keyword evidence="9" id="KW-1185">Reference proteome</keyword>
<evidence type="ECO:0000256" key="4">
    <source>
        <dbReference type="ARBA" id="ARBA00022840"/>
    </source>
</evidence>
<dbReference type="Pfam" id="PF07714">
    <property type="entry name" value="PK_Tyr_Ser-Thr"/>
    <property type="match status" value="1"/>
</dbReference>
<dbReference type="GO" id="GO:0004714">
    <property type="term" value="F:transmembrane receptor protein tyrosine kinase activity"/>
    <property type="evidence" value="ECO:0007669"/>
    <property type="project" value="TreeGrafter"/>
</dbReference>
<sequence length="511" mass="57712">MLVLAFLSQALFAGVHSYPSPAEKLDSSTHHWPRSSTVDTATSASVRQALLIAIIVICATIVFVALCCSILCIIRIRYRITAMRERFYNRNKQQGSGCDAGATNDYADHLPKKNGRDKWEIKLKHLVIDESEKLGSGAFASVFKGTMKGKSAALSNHANLKVSLHFKDNPCTEVAIKMLHQHHTSEANKLDFMNEINFMKKLGYHPHVLNMIGCVTNQYNPLLIVELCSKGDLLKLLRHQRNGVEEEADVLRLQDLISFGWQISDGMSYLSSRGFIHRDVAARNVLVTCNNTAKIGDFGLCRYTTEALYTTRGGKLPIKWMAPESLRHFEFSTKSDVWSFGVLLYEIFTLGDAPYPSIQLSDMIKHLEQGNRLEKPEICPAEIYDLMCECWSVPCSRPSFEVARDKISRLLDVASEAYGYIQFKQEYRRLESFLPLQRRTSVVKDDDENVGFFEIHHDDDDRPCNLAPDPCRKLRTASQQVHPIEELHVGALRQEDGSSVQDVEDGLTLVI</sequence>
<evidence type="ECO:0000256" key="5">
    <source>
        <dbReference type="ARBA" id="ARBA00023137"/>
    </source>
</evidence>
<dbReference type="FunFam" id="1.10.510.10:FF:000554">
    <property type="entry name" value="Predicted protein"/>
    <property type="match status" value="1"/>
</dbReference>
<evidence type="ECO:0000259" key="8">
    <source>
        <dbReference type="PROSITE" id="PS50011"/>
    </source>
</evidence>
<feature type="chain" id="PRO_5009313125" evidence="7">
    <location>
        <begin position="18"/>
        <end position="511"/>
    </location>
</feature>
<keyword evidence="4" id="KW-0067">ATP-binding</keyword>
<organism evidence="9 10">
    <name type="scientific">Steinernema glaseri</name>
    <dbReference type="NCBI Taxonomy" id="37863"/>
    <lineage>
        <taxon>Eukaryota</taxon>
        <taxon>Metazoa</taxon>
        <taxon>Ecdysozoa</taxon>
        <taxon>Nematoda</taxon>
        <taxon>Chromadorea</taxon>
        <taxon>Rhabditida</taxon>
        <taxon>Tylenchina</taxon>
        <taxon>Panagrolaimomorpha</taxon>
        <taxon>Strongyloidoidea</taxon>
        <taxon>Steinernematidae</taxon>
        <taxon>Steinernema</taxon>
    </lineage>
</organism>
<keyword evidence="7" id="KW-0732">Signal</keyword>
<evidence type="ECO:0000256" key="3">
    <source>
        <dbReference type="ARBA" id="ARBA00022777"/>
    </source>
</evidence>
<dbReference type="WBParaSite" id="L893_g2387.t1">
    <property type="protein sequence ID" value="L893_g2387.t1"/>
    <property type="gene ID" value="L893_g2387"/>
</dbReference>
<evidence type="ECO:0000256" key="6">
    <source>
        <dbReference type="SAM" id="Phobius"/>
    </source>
</evidence>
<feature type="transmembrane region" description="Helical" evidence="6">
    <location>
        <begin position="49"/>
        <end position="74"/>
    </location>
</feature>
<dbReference type="Proteomes" id="UP000095287">
    <property type="component" value="Unplaced"/>
</dbReference>
<evidence type="ECO:0000313" key="10">
    <source>
        <dbReference type="WBParaSite" id="L893_g2387.t1"/>
    </source>
</evidence>
<dbReference type="AlphaFoldDB" id="A0A1I7Z8M5"/>
<dbReference type="GO" id="GO:0007169">
    <property type="term" value="P:cell surface receptor protein tyrosine kinase signaling pathway"/>
    <property type="evidence" value="ECO:0007669"/>
    <property type="project" value="TreeGrafter"/>
</dbReference>
<dbReference type="SUPFAM" id="SSF56112">
    <property type="entry name" value="Protein kinase-like (PK-like)"/>
    <property type="match status" value="1"/>
</dbReference>
<dbReference type="InterPro" id="IPR020635">
    <property type="entry name" value="Tyr_kinase_cat_dom"/>
</dbReference>
<keyword evidence="3" id="KW-0418">Kinase</keyword>
<dbReference type="PROSITE" id="PS50011">
    <property type="entry name" value="PROTEIN_KINASE_DOM"/>
    <property type="match status" value="1"/>
</dbReference>
<dbReference type="InterPro" id="IPR050122">
    <property type="entry name" value="RTK"/>
</dbReference>
<proteinExistence type="predicted"/>
<dbReference type="PANTHER" id="PTHR24416">
    <property type="entry name" value="TYROSINE-PROTEIN KINASE RECEPTOR"/>
    <property type="match status" value="1"/>
</dbReference>
<keyword evidence="6" id="KW-0472">Membrane</keyword>
<accession>A0A1I7Z8M5</accession>
<feature type="domain" description="Protein kinase" evidence="8">
    <location>
        <begin position="128"/>
        <end position="411"/>
    </location>
</feature>
<dbReference type="GO" id="GO:0005886">
    <property type="term" value="C:plasma membrane"/>
    <property type="evidence" value="ECO:0007669"/>
    <property type="project" value="TreeGrafter"/>
</dbReference>
<keyword evidence="1" id="KW-0808">Transferase</keyword>